<gene>
    <name evidence="1" type="ORF">OXX778_LOCUS3323</name>
</gene>
<dbReference type="OrthoDB" id="10474245at2759"/>
<evidence type="ECO:0000313" key="2">
    <source>
        <dbReference type="Proteomes" id="UP000663879"/>
    </source>
</evidence>
<reference evidence="1" key="1">
    <citation type="submission" date="2021-02" db="EMBL/GenBank/DDBJ databases">
        <authorList>
            <person name="Nowell W R."/>
        </authorList>
    </citation>
    <scope>NUCLEOTIDE SEQUENCE</scope>
    <source>
        <strain evidence="1">Ploen Becks lab</strain>
    </source>
</reference>
<name>A0A813NS21_9BILA</name>
<dbReference type="EMBL" id="CAJNOC010000289">
    <property type="protein sequence ID" value="CAF0739649.1"/>
    <property type="molecule type" value="Genomic_DNA"/>
</dbReference>
<keyword evidence="2" id="KW-1185">Reference proteome</keyword>
<accession>A0A813NS21</accession>
<sequence length="371" mass="44086">MDTNFILGELEQSFQSIDKSILLTRQKEHEFDSIEYRISNYLSNTNYFVAKMNESRFKLIEEMKTKMLKDLESLTRNDKVEKIKFYFNHLLSFSIFEFIGLSYINDFSLINKLKYLDFYNPTNLIQVPMELQNKSNYQIHPMTNLKYFLFNTNKRELSLMSINSCDLKKLKLPDDKYCNFHVYKSNMFCVICSLNFEEVILQVYDFSLNLIKSKQIEPGYIYFFNSNLVNYSKSDKNEHQIFDCELNQKFTLKNVYRNPLIDYVNDRIMFLEDERDGLHLKIITFTDNNLIGKVKINTASSFSIIIDEESNIYIRMMDLGSNLMHIYCYDSNATFLFKKYVPNLDNFHSIKLISPNQIAFLELSTNNFALF</sequence>
<organism evidence="1 2">
    <name type="scientific">Brachionus calyciflorus</name>
    <dbReference type="NCBI Taxonomy" id="104777"/>
    <lineage>
        <taxon>Eukaryota</taxon>
        <taxon>Metazoa</taxon>
        <taxon>Spiralia</taxon>
        <taxon>Gnathifera</taxon>
        <taxon>Rotifera</taxon>
        <taxon>Eurotatoria</taxon>
        <taxon>Monogononta</taxon>
        <taxon>Pseudotrocha</taxon>
        <taxon>Ploima</taxon>
        <taxon>Brachionidae</taxon>
        <taxon>Brachionus</taxon>
    </lineage>
</organism>
<evidence type="ECO:0000313" key="1">
    <source>
        <dbReference type="EMBL" id="CAF0739649.1"/>
    </source>
</evidence>
<comment type="caution">
    <text evidence="1">The sequence shown here is derived from an EMBL/GenBank/DDBJ whole genome shotgun (WGS) entry which is preliminary data.</text>
</comment>
<protein>
    <submittedName>
        <fullName evidence="1">Uncharacterized protein</fullName>
    </submittedName>
</protein>
<dbReference type="Proteomes" id="UP000663879">
    <property type="component" value="Unassembled WGS sequence"/>
</dbReference>
<dbReference type="AlphaFoldDB" id="A0A813NS21"/>
<proteinExistence type="predicted"/>